<dbReference type="InterPro" id="IPR052374">
    <property type="entry name" value="SERAC1"/>
</dbReference>
<dbReference type="GO" id="GO:0005739">
    <property type="term" value="C:mitochondrion"/>
    <property type="evidence" value="ECO:0007669"/>
    <property type="project" value="UniProtKB-SubCell"/>
</dbReference>
<keyword evidence="8" id="KW-1185">Reference proteome</keyword>
<evidence type="ECO:0000256" key="2">
    <source>
        <dbReference type="ARBA" id="ARBA00004240"/>
    </source>
</evidence>
<evidence type="ECO:0000256" key="1">
    <source>
        <dbReference type="ARBA" id="ARBA00004173"/>
    </source>
</evidence>
<evidence type="ECO:0000256" key="6">
    <source>
        <dbReference type="ARBA" id="ARBA00023136"/>
    </source>
</evidence>
<proteinExistence type="predicted"/>
<protein>
    <submittedName>
        <fullName evidence="7">Similar to Protein SERAC1 acc. no. Q3U213</fullName>
    </submittedName>
</protein>
<evidence type="ECO:0000313" key="7">
    <source>
        <dbReference type="EMBL" id="CCX34703.1"/>
    </source>
</evidence>
<dbReference type="EMBL" id="HF936612">
    <property type="protein sequence ID" value="CCX34703.1"/>
    <property type="molecule type" value="Genomic_DNA"/>
</dbReference>
<evidence type="ECO:0000256" key="3">
    <source>
        <dbReference type="ARBA" id="ARBA00004370"/>
    </source>
</evidence>
<gene>
    <name evidence="7" type="ORF">PCON_04210</name>
</gene>
<dbReference type="SUPFAM" id="SSF53474">
    <property type="entry name" value="alpha/beta-Hydrolases"/>
    <property type="match status" value="1"/>
</dbReference>
<reference evidence="7 8" key="1">
    <citation type="journal article" date="2013" name="PLoS Genet.">
        <title>The genome and development-dependent transcriptomes of Pyronema confluens: a window into fungal evolution.</title>
        <authorList>
            <person name="Traeger S."/>
            <person name="Altegoer F."/>
            <person name="Freitag M."/>
            <person name="Gabaldon T."/>
            <person name="Kempken F."/>
            <person name="Kumar A."/>
            <person name="Marcet-Houben M."/>
            <person name="Poggeler S."/>
            <person name="Stajich J.E."/>
            <person name="Nowrousian M."/>
        </authorList>
    </citation>
    <scope>NUCLEOTIDE SEQUENCE [LARGE SCALE GENOMIC DNA]</scope>
    <source>
        <strain evidence="8">CBS 100304</strain>
        <tissue evidence="7">Vegetative mycelium</tissue>
    </source>
</reference>
<dbReference type="PANTHER" id="PTHR48182">
    <property type="entry name" value="PROTEIN SERAC1"/>
    <property type="match status" value="1"/>
</dbReference>
<dbReference type="InterPro" id="IPR029058">
    <property type="entry name" value="AB_hydrolase_fold"/>
</dbReference>
<keyword evidence="4" id="KW-0256">Endoplasmic reticulum</keyword>
<evidence type="ECO:0000256" key="5">
    <source>
        <dbReference type="ARBA" id="ARBA00023128"/>
    </source>
</evidence>
<dbReference type="OMA" id="FRICHES"/>
<feature type="non-terminal residue" evidence="7">
    <location>
        <position position="1"/>
    </location>
</feature>
<accession>U4LY13</accession>
<keyword evidence="6" id="KW-0472">Membrane</keyword>
<keyword evidence="5" id="KW-0496">Mitochondrion</keyword>
<evidence type="ECO:0000256" key="4">
    <source>
        <dbReference type="ARBA" id="ARBA00022824"/>
    </source>
</evidence>
<dbReference type="Gene3D" id="3.40.50.1820">
    <property type="entry name" value="alpha/beta hydrolase"/>
    <property type="match status" value="1"/>
</dbReference>
<feature type="non-terminal residue" evidence="7">
    <location>
        <position position="232"/>
    </location>
</feature>
<sequence>SIRDDRSTTSITAISRNFLLDIKQVRDKETVSRPLILIGHSLGGLVLQKALVDASKSNSAEDKAFHQACVGVLFFGVPNRGLNPKSIDTLVQGKRNERFLEDLSHGSNYLYELETDFRICHESMKGSIIVSFYESEDTYSVQRTPDGGWERRGAPIRMVPRESAVCSVSKGNNRIEIRADHSRMVKFGSESDEHYQRVMMAIKEMMENHEAKFSETSFPPIKTIAQNPFEMI</sequence>
<dbReference type="OrthoDB" id="427518at2759"/>
<evidence type="ECO:0000313" key="8">
    <source>
        <dbReference type="Proteomes" id="UP000018144"/>
    </source>
</evidence>
<comment type="subcellular location">
    <subcellularLocation>
        <location evidence="2">Endoplasmic reticulum</location>
    </subcellularLocation>
    <subcellularLocation>
        <location evidence="3">Membrane</location>
    </subcellularLocation>
    <subcellularLocation>
        <location evidence="1">Mitochondrion</location>
    </subcellularLocation>
</comment>
<organism evidence="7 8">
    <name type="scientific">Pyronema omphalodes (strain CBS 100304)</name>
    <name type="common">Pyronema confluens</name>
    <dbReference type="NCBI Taxonomy" id="1076935"/>
    <lineage>
        <taxon>Eukaryota</taxon>
        <taxon>Fungi</taxon>
        <taxon>Dikarya</taxon>
        <taxon>Ascomycota</taxon>
        <taxon>Pezizomycotina</taxon>
        <taxon>Pezizomycetes</taxon>
        <taxon>Pezizales</taxon>
        <taxon>Pyronemataceae</taxon>
        <taxon>Pyronema</taxon>
    </lineage>
</organism>
<name>U4LY13_PYROM</name>
<dbReference type="Proteomes" id="UP000018144">
    <property type="component" value="Unassembled WGS sequence"/>
</dbReference>
<dbReference type="AlphaFoldDB" id="U4LY13"/>
<dbReference type="GO" id="GO:0005783">
    <property type="term" value="C:endoplasmic reticulum"/>
    <property type="evidence" value="ECO:0007669"/>
    <property type="project" value="UniProtKB-SubCell"/>
</dbReference>
<dbReference type="GO" id="GO:0016020">
    <property type="term" value="C:membrane"/>
    <property type="evidence" value="ECO:0007669"/>
    <property type="project" value="UniProtKB-SubCell"/>
</dbReference>
<dbReference type="PANTHER" id="PTHR48182:SF2">
    <property type="entry name" value="PROTEIN SERAC1"/>
    <property type="match status" value="1"/>
</dbReference>